<name>A0A9D4Q135_RHISA</name>
<evidence type="ECO:0000313" key="3">
    <source>
        <dbReference type="Proteomes" id="UP000821837"/>
    </source>
</evidence>
<proteinExistence type="predicted"/>
<keyword evidence="3" id="KW-1185">Reference proteome</keyword>
<comment type="caution">
    <text evidence="2">The sequence shown here is derived from an EMBL/GenBank/DDBJ whole genome shotgun (WGS) entry which is preliminary data.</text>
</comment>
<reference evidence="2" key="2">
    <citation type="submission" date="2021-09" db="EMBL/GenBank/DDBJ databases">
        <authorList>
            <person name="Jia N."/>
            <person name="Wang J."/>
            <person name="Shi W."/>
            <person name="Du L."/>
            <person name="Sun Y."/>
            <person name="Zhan W."/>
            <person name="Jiang J."/>
            <person name="Wang Q."/>
            <person name="Zhang B."/>
            <person name="Ji P."/>
            <person name="Sakyi L.B."/>
            <person name="Cui X."/>
            <person name="Yuan T."/>
            <person name="Jiang B."/>
            <person name="Yang W."/>
            <person name="Lam T.T.-Y."/>
            <person name="Chang Q."/>
            <person name="Ding S."/>
            <person name="Wang X."/>
            <person name="Zhu J."/>
            <person name="Ruan X."/>
            <person name="Zhao L."/>
            <person name="Wei J."/>
            <person name="Que T."/>
            <person name="Du C."/>
            <person name="Cheng J."/>
            <person name="Dai P."/>
            <person name="Han X."/>
            <person name="Huang E."/>
            <person name="Gao Y."/>
            <person name="Liu J."/>
            <person name="Shao H."/>
            <person name="Ye R."/>
            <person name="Li L."/>
            <person name="Wei W."/>
            <person name="Wang X."/>
            <person name="Wang C."/>
            <person name="Huo Q."/>
            <person name="Li W."/>
            <person name="Guo W."/>
            <person name="Chen H."/>
            <person name="Chen S."/>
            <person name="Zhou L."/>
            <person name="Zhou L."/>
            <person name="Ni X."/>
            <person name="Tian J."/>
            <person name="Zhou Y."/>
            <person name="Sheng Y."/>
            <person name="Liu T."/>
            <person name="Pan Y."/>
            <person name="Xia L."/>
            <person name="Li J."/>
            <person name="Zhao F."/>
            <person name="Cao W."/>
        </authorList>
    </citation>
    <scope>NUCLEOTIDE SEQUENCE</scope>
    <source>
        <strain evidence="2">Rsan-2018</strain>
        <tissue evidence="2">Larvae</tissue>
    </source>
</reference>
<gene>
    <name evidence="2" type="ORF">HPB52_016794</name>
</gene>
<dbReference type="EMBL" id="JABSTV010001249">
    <property type="protein sequence ID" value="KAH7962539.1"/>
    <property type="molecule type" value="Genomic_DNA"/>
</dbReference>
<evidence type="ECO:0000256" key="1">
    <source>
        <dbReference type="SAM" id="MobiDB-lite"/>
    </source>
</evidence>
<dbReference type="Proteomes" id="UP000821837">
    <property type="component" value="Chromosome 3"/>
</dbReference>
<protein>
    <recommendedName>
        <fullName evidence="4">THAP-type domain-containing protein</fullName>
    </recommendedName>
</protein>
<accession>A0A9D4Q135</accession>
<dbReference type="AlphaFoldDB" id="A0A9D4Q135"/>
<organism evidence="2 3">
    <name type="scientific">Rhipicephalus sanguineus</name>
    <name type="common">Brown dog tick</name>
    <name type="synonym">Ixodes sanguineus</name>
    <dbReference type="NCBI Taxonomy" id="34632"/>
    <lineage>
        <taxon>Eukaryota</taxon>
        <taxon>Metazoa</taxon>
        <taxon>Ecdysozoa</taxon>
        <taxon>Arthropoda</taxon>
        <taxon>Chelicerata</taxon>
        <taxon>Arachnida</taxon>
        <taxon>Acari</taxon>
        <taxon>Parasitiformes</taxon>
        <taxon>Ixodida</taxon>
        <taxon>Ixodoidea</taxon>
        <taxon>Ixodidae</taxon>
        <taxon>Rhipicephalinae</taxon>
        <taxon>Rhipicephalus</taxon>
        <taxon>Rhipicephalus</taxon>
    </lineage>
</organism>
<evidence type="ECO:0008006" key="4">
    <source>
        <dbReference type="Google" id="ProtNLM"/>
    </source>
</evidence>
<sequence>MEVGHTAAKSGDSNFESNYTHVCANHFDAPDIVTACDFNINGDSVSLKRDKPTLKADAIPRNFEGLPSYLTKRKPRFHSSTMQPPCKQPRQSSCEELRASPTPCLDRTLTARKGV</sequence>
<feature type="region of interest" description="Disordered" evidence="1">
    <location>
        <begin position="75"/>
        <end position="99"/>
    </location>
</feature>
<feature type="compositionally biased region" description="Polar residues" evidence="1">
    <location>
        <begin position="78"/>
        <end position="92"/>
    </location>
</feature>
<evidence type="ECO:0000313" key="2">
    <source>
        <dbReference type="EMBL" id="KAH7962539.1"/>
    </source>
</evidence>
<reference evidence="2" key="1">
    <citation type="journal article" date="2020" name="Cell">
        <title>Large-Scale Comparative Analyses of Tick Genomes Elucidate Their Genetic Diversity and Vector Capacities.</title>
        <authorList>
            <consortium name="Tick Genome and Microbiome Consortium (TIGMIC)"/>
            <person name="Jia N."/>
            <person name="Wang J."/>
            <person name="Shi W."/>
            <person name="Du L."/>
            <person name="Sun Y."/>
            <person name="Zhan W."/>
            <person name="Jiang J.F."/>
            <person name="Wang Q."/>
            <person name="Zhang B."/>
            <person name="Ji P."/>
            <person name="Bell-Sakyi L."/>
            <person name="Cui X.M."/>
            <person name="Yuan T.T."/>
            <person name="Jiang B.G."/>
            <person name="Yang W.F."/>
            <person name="Lam T.T."/>
            <person name="Chang Q.C."/>
            <person name="Ding S.J."/>
            <person name="Wang X.J."/>
            <person name="Zhu J.G."/>
            <person name="Ruan X.D."/>
            <person name="Zhao L."/>
            <person name="Wei J.T."/>
            <person name="Ye R.Z."/>
            <person name="Que T.C."/>
            <person name="Du C.H."/>
            <person name="Zhou Y.H."/>
            <person name="Cheng J.X."/>
            <person name="Dai P.F."/>
            <person name="Guo W.B."/>
            <person name="Han X.H."/>
            <person name="Huang E.J."/>
            <person name="Li L.F."/>
            <person name="Wei W."/>
            <person name="Gao Y.C."/>
            <person name="Liu J.Z."/>
            <person name="Shao H.Z."/>
            <person name="Wang X."/>
            <person name="Wang C.C."/>
            <person name="Yang T.C."/>
            <person name="Huo Q.B."/>
            <person name="Li W."/>
            <person name="Chen H.Y."/>
            <person name="Chen S.E."/>
            <person name="Zhou L.G."/>
            <person name="Ni X.B."/>
            <person name="Tian J.H."/>
            <person name="Sheng Y."/>
            <person name="Liu T."/>
            <person name="Pan Y.S."/>
            <person name="Xia L.Y."/>
            <person name="Li J."/>
            <person name="Zhao F."/>
            <person name="Cao W.C."/>
        </authorList>
    </citation>
    <scope>NUCLEOTIDE SEQUENCE</scope>
    <source>
        <strain evidence="2">Rsan-2018</strain>
    </source>
</reference>